<dbReference type="SMART" id="SM00369">
    <property type="entry name" value="LRR_TYP"/>
    <property type="match status" value="3"/>
</dbReference>
<dbReference type="AlphaFoldDB" id="B3RI37"/>
<dbReference type="SUPFAM" id="SSF52058">
    <property type="entry name" value="L domain-like"/>
    <property type="match status" value="1"/>
</dbReference>
<name>B3RI37_TRIAD</name>
<dbReference type="InterPro" id="IPR003591">
    <property type="entry name" value="Leu-rich_rpt_typical-subtyp"/>
</dbReference>
<dbReference type="eggNOG" id="KOG0619">
    <property type="taxonomic scope" value="Eukaryota"/>
</dbReference>
<keyword evidence="3" id="KW-0677">Repeat</keyword>
<dbReference type="CTD" id="6750344"/>
<evidence type="ECO:0000256" key="1">
    <source>
        <dbReference type="ARBA" id="ARBA00022614"/>
    </source>
</evidence>
<gene>
    <name evidence="4" type="ORF">TRIADDRAFT_51254</name>
</gene>
<dbReference type="GeneID" id="6750344"/>
<dbReference type="KEGG" id="tad:TRIADDRAFT_51254"/>
<dbReference type="InterPro" id="IPR050328">
    <property type="entry name" value="Dev_Immune_Receptor"/>
</dbReference>
<dbReference type="PhylomeDB" id="B3RI37"/>
<dbReference type="PANTHER" id="PTHR24373:SF275">
    <property type="entry name" value="TIR DOMAIN-CONTAINING PROTEIN"/>
    <property type="match status" value="1"/>
</dbReference>
<dbReference type="OrthoDB" id="1600340at2759"/>
<evidence type="ECO:0000256" key="3">
    <source>
        <dbReference type="ARBA" id="ARBA00022737"/>
    </source>
</evidence>
<organism evidence="4 5">
    <name type="scientific">Trichoplax adhaerens</name>
    <name type="common">Trichoplax reptans</name>
    <dbReference type="NCBI Taxonomy" id="10228"/>
    <lineage>
        <taxon>Eukaryota</taxon>
        <taxon>Metazoa</taxon>
        <taxon>Placozoa</taxon>
        <taxon>Uniplacotomia</taxon>
        <taxon>Trichoplacea</taxon>
        <taxon>Trichoplacidae</taxon>
        <taxon>Trichoplax</taxon>
    </lineage>
</organism>
<evidence type="ECO:0000313" key="5">
    <source>
        <dbReference type="Proteomes" id="UP000009022"/>
    </source>
</evidence>
<dbReference type="RefSeq" id="XP_002108404.1">
    <property type="nucleotide sequence ID" value="XM_002108368.1"/>
</dbReference>
<dbReference type="Pfam" id="PF13855">
    <property type="entry name" value="LRR_8"/>
    <property type="match status" value="1"/>
</dbReference>
<dbReference type="PROSITE" id="PS51450">
    <property type="entry name" value="LRR"/>
    <property type="match status" value="1"/>
</dbReference>
<dbReference type="STRING" id="10228.B3RI37"/>
<keyword evidence="2" id="KW-0732">Signal</keyword>
<proteinExistence type="predicted"/>
<sequence>MSLIRNYNYHLRSASLANASQLDTTALKMLQKLSISPSYIPSNFTFGNNPLLSSLVVKDMENVPFVVENKKFEGLINLKNLHLEYNSISVIEKYGLATIANLESLDLQKNLIENIEDLSFQNLTKLKFLHIDGNRIEHISLGVFHNFRTLYFLDIAENPLKEFVPSKKFPEKPPLPYLTSMQWSGTSLNADNFKYARSRLLVNMFVCCSSNLINKFYFSKAEFLGFY</sequence>
<dbReference type="InterPro" id="IPR032675">
    <property type="entry name" value="LRR_dom_sf"/>
</dbReference>
<keyword evidence="5" id="KW-1185">Reference proteome</keyword>
<evidence type="ECO:0000256" key="2">
    <source>
        <dbReference type="ARBA" id="ARBA00022729"/>
    </source>
</evidence>
<accession>B3RI37</accession>
<protein>
    <submittedName>
        <fullName evidence="4">Uncharacterized protein</fullName>
    </submittedName>
</protein>
<dbReference type="PANTHER" id="PTHR24373">
    <property type="entry name" value="SLIT RELATED LEUCINE-RICH REPEAT NEURONAL PROTEIN"/>
    <property type="match status" value="1"/>
</dbReference>
<keyword evidence="1" id="KW-0433">Leucine-rich repeat</keyword>
<evidence type="ECO:0000313" key="4">
    <source>
        <dbReference type="EMBL" id="EDV29202.1"/>
    </source>
</evidence>
<reference evidence="4 5" key="1">
    <citation type="journal article" date="2008" name="Nature">
        <title>The Trichoplax genome and the nature of placozoans.</title>
        <authorList>
            <person name="Srivastava M."/>
            <person name="Begovic E."/>
            <person name="Chapman J."/>
            <person name="Putnam N.H."/>
            <person name="Hellsten U."/>
            <person name="Kawashima T."/>
            <person name="Kuo A."/>
            <person name="Mitros T."/>
            <person name="Salamov A."/>
            <person name="Carpenter M.L."/>
            <person name="Signorovitch A.Y."/>
            <person name="Moreno M.A."/>
            <person name="Kamm K."/>
            <person name="Grimwood J."/>
            <person name="Schmutz J."/>
            <person name="Shapiro H."/>
            <person name="Grigoriev I.V."/>
            <person name="Buss L.W."/>
            <person name="Schierwater B."/>
            <person name="Dellaporta S.L."/>
            <person name="Rokhsar D.S."/>
        </authorList>
    </citation>
    <scope>NUCLEOTIDE SEQUENCE [LARGE SCALE GENOMIC DNA]</scope>
    <source>
        <strain evidence="4 5">Grell-BS-1999</strain>
    </source>
</reference>
<dbReference type="Proteomes" id="UP000009022">
    <property type="component" value="Unassembled WGS sequence"/>
</dbReference>
<dbReference type="EMBL" id="DS985241">
    <property type="protein sequence ID" value="EDV29202.1"/>
    <property type="molecule type" value="Genomic_DNA"/>
</dbReference>
<dbReference type="SMART" id="SM00365">
    <property type="entry name" value="LRR_SD22"/>
    <property type="match status" value="3"/>
</dbReference>
<dbReference type="InterPro" id="IPR001611">
    <property type="entry name" value="Leu-rich_rpt"/>
</dbReference>
<dbReference type="InParanoid" id="B3RI37"/>
<dbReference type="Gene3D" id="3.80.10.10">
    <property type="entry name" value="Ribonuclease Inhibitor"/>
    <property type="match status" value="1"/>
</dbReference>
<dbReference type="HOGENOM" id="CLU_1221087_0_0_1"/>